<gene>
    <name evidence="2" type="ORF">MRS75_07010</name>
</gene>
<dbReference type="AlphaFoldDB" id="A0AAE3QB88"/>
<dbReference type="InterPro" id="IPR050834">
    <property type="entry name" value="Glycosyltransf_2"/>
</dbReference>
<dbReference type="EMBL" id="JALDYZ010000003">
    <property type="protein sequence ID" value="MDI7921835.1"/>
    <property type="molecule type" value="Genomic_DNA"/>
</dbReference>
<dbReference type="InterPro" id="IPR029044">
    <property type="entry name" value="Nucleotide-diphossugar_trans"/>
</dbReference>
<dbReference type="CDD" id="cd00761">
    <property type="entry name" value="Glyco_tranf_GTA_type"/>
    <property type="match status" value="1"/>
</dbReference>
<keyword evidence="3" id="KW-1185">Reference proteome</keyword>
<dbReference type="InterPro" id="IPR001173">
    <property type="entry name" value="Glyco_trans_2-like"/>
</dbReference>
<dbReference type="SUPFAM" id="SSF53448">
    <property type="entry name" value="Nucleotide-diphospho-sugar transferases"/>
    <property type="match status" value="1"/>
</dbReference>
<dbReference type="Proteomes" id="UP001161580">
    <property type="component" value="Unassembled WGS sequence"/>
</dbReference>
<evidence type="ECO:0000313" key="3">
    <source>
        <dbReference type="Proteomes" id="UP001161580"/>
    </source>
</evidence>
<evidence type="ECO:0000313" key="2">
    <source>
        <dbReference type="EMBL" id="MDI7921835.1"/>
    </source>
</evidence>
<accession>A0AAE3QB88</accession>
<reference evidence="2" key="1">
    <citation type="submission" date="2022-03" db="EMBL/GenBank/DDBJ databases">
        <title>Fererhizobium litorale gen. nov., sp. nov., isolated from sandy sediments of the Sea of Japan seashore.</title>
        <authorList>
            <person name="Romanenko L."/>
            <person name="Kurilenko V."/>
            <person name="Otstavnykh N."/>
            <person name="Svetashev V."/>
            <person name="Tekutyeva L."/>
            <person name="Isaeva M."/>
            <person name="Mikhailov V."/>
        </authorList>
    </citation>
    <scope>NUCLEOTIDE SEQUENCE</scope>
    <source>
        <strain evidence="2">KMM 9576</strain>
    </source>
</reference>
<dbReference type="PANTHER" id="PTHR43685:SF3">
    <property type="entry name" value="SLR2126 PROTEIN"/>
    <property type="match status" value="1"/>
</dbReference>
<evidence type="ECO:0000259" key="1">
    <source>
        <dbReference type="Pfam" id="PF00535"/>
    </source>
</evidence>
<dbReference type="PANTHER" id="PTHR43685">
    <property type="entry name" value="GLYCOSYLTRANSFERASE"/>
    <property type="match status" value="1"/>
</dbReference>
<protein>
    <submittedName>
        <fullName evidence="2">Glycosyltransferase family 2 protein</fullName>
    </submittedName>
</protein>
<feature type="domain" description="Glycosyltransferase 2-like" evidence="1">
    <location>
        <begin position="3"/>
        <end position="106"/>
    </location>
</feature>
<comment type="caution">
    <text evidence="2">The sequence shown here is derived from an EMBL/GenBank/DDBJ whole genome shotgun (WGS) entry which is preliminary data.</text>
</comment>
<dbReference type="Gene3D" id="3.90.550.10">
    <property type="entry name" value="Spore Coat Polysaccharide Biosynthesis Protein SpsA, Chain A"/>
    <property type="match status" value="1"/>
</dbReference>
<organism evidence="2 3">
    <name type="scientific">Ferirhizobium litorale</name>
    <dbReference type="NCBI Taxonomy" id="2927786"/>
    <lineage>
        <taxon>Bacteria</taxon>
        <taxon>Pseudomonadati</taxon>
        <taxon>Pseudomonadota</taxon>
        <taxon>Alphaproteobacteria</taxon>
        <taxon>Hyphomicrobiales</taxon>
        <taxon>Rhizobiaceae</taxon>
        <taxon>Ferirhizobium</taxon>
    </lineage>
</organism>
<sequence>MFSLIVCSVNRFDQLERLFGSLTRQTCREFEVILVDQNPDDRLVPVVARFANDYTIRHIRSAKGLSRARNRGMAEAKGAFVAFPDDDCWYRPDTLETVRKLFAGHPQLSGVTGRTLDADGIVSVSPTGEAPVTIARANYLLCGNSNGTFLRAESLRAIGGFDERLGVGAETIFQSGEEADLLLRAMDLGQQLMFFPEIIVHHDQVDSAITDAQIERARKYGRGFGALLNKHGFGAAYTGYRLLRPFGGMLVAFLRRDGLKARYKWAWTLGILEGYRSWGRQAEQG</sequence>
<dbReference type="RefSeq" id="WP_311794306.1">
    <property type="nucleotide sequence ID" value="NZ_JALDYZ010000003.1"/>
</dbReference>
<proteinExistence type="predicted"/>
<dbReference type="Pfam" id="PF00535">
    <property type="entry name" value="Glycos_transf_2"/>
    <property type="match status" value="1"/>
</dbReference>
<name>A0AAE3QB88_9HYPH</name>